<keyword evidence="3" id="KW-0472">Membrane</keyword>
<dbReference type="CDD" id="cd01949">
    <property type="entry name" value="GGDEF"/>
    <property type="match status" value="1"/>
</dbReference>
<dbReference type="PANTHER" id="PTHR45138">
    <property type="entry name" value="REGULATORY COMPONENTS OF SENSORY TRANSDUCTION SYSTEM"/>
    <property type="match status" value="1"/>
</dbReference>
<dbReference type="FunFam" id="3.30.70.270:FF:000001">
    <property type="entry name" value="Diguanylate cyclase domain protein"/>
    <property type="match status" value="1"/>
</dbReference>
<proteinExistence type="predicted"/>
<dbReference type="InterPro" id="IPR029787">
    <property type="entry name" value="Nucleotide_cyclase"/>
</dbReference>
<dbReference type="Pfam" id="PF22588">
    <property type="entry name" value="dCache_1_like"/>
    <property type="match status" value="1"/>
</dbReference>
<dbReference type="GO" id="GO:0043709">
    <property type="term" value="P:cell adhesion involved in single-species biofilm formation"/>
    <property type="evidence" value="ECO:0007669"/>
    <property type="project" value="TreeGrafter"/>
</dbReference>
<keyword evidence="3" id="KW-1133">Transmembrane helix</keyword>
<dbReference type="CDD" id="cd12915">
    <property type="entry name" value="PDC2_DGC_like"/>
    <property type="match status" value="1"/>
</dbReference>
<dbReference type="RefSeq" id="WP_088756590.1">
    <property type="nucleotide sequence ID" value="NZ_NJGV01000021.1"/>
</dbReference>
<dbReference type="NCBIfam" id="TIGR00254">
    <property type="entry name" value="GGDEF"/>
    <property type="match status" value="1"/>
</dbReference>
<dbReference type="PROSITE" id="PS50887">
    <property type="entry name" value="GGDEF"/>
    <property type="match status" value="1"/>
</dbReference>
<sequence>MTLLVGSLTLMAGVITSVVLYQSYKQVEHISINHTLNVARIAQRSISRNMELLSLALDSLAWRYRHTQLHRMPPQQQLDFLLGEKIEAGYIVAQGIIDADGQRVVGSPVLEEIMPGNFSGRDFFDVPRQDTRDALYISPPQAVRLERRAQVIVLSKRLVHVDGSFGGVVFMVLYLDYFRQLFEAMSLEKNAVMSLYSVDGVAYMRLPYDEAFIGSRVENAPQLQHLLAASAPAEGSYFTRSRQDGVQRLYTYVRVPQTRWVVFIGHTKEALFREWMRMFYAVVFLMALFSTAAAYLISRLREEFFRRSKLDQQLEEQARTDKLTSLLNRRALDDALQEAWHKCQRNESARFAVLFADVDFFKLYNDTYGHKAGDYALVAVSRCIKAAVSRHCDRAGRYGGEEFVVLLDEADAEGAVHVAKLIIAALQAQKIPHERSPFGRLTISIGVACLERGIHRSIEEVVKAADQALYQAKREGRNRVRLSQAPAEMAPAAWQFSSASS</sequence>
<dbReference type="Gene3D" id="3.30.450.20">
    <property type="entry name" value="PAS domain"/>
    <property type="match status" value="2"/>
</dbReference>
<dbReference type="InterPro" id="IPR000160">
    <property type="entry name" value="GGDEF_dom"/>
</dbReference>
<name>A0A225SUC5_9BURK</name>
<keyword evidence="6" id="KW-1185">Reference proteome</keyword>
<feature type="domain" description="GGDEF" evidence="4">
    <location>
        <begin position="349"/>
        <end position="485"/>
    </location>
</feature>
<gene>
    <name evidence="5" type="ORF">CEJ45_18980</name>
</gene>
<dbReference type="EC" id="2.7.7.65" evidence="1"/>
<dbReference type="Gene3D" id="3.30.70.270">
    <property type="match status" value="1"/>
</dbReference>
<dbReference type="Pfam" id="PF00990">
    <property type="entry name" value="GGDEF"/>
    <property type="match status" value="1"/>
</dbReference>
<evidence type="ECO:0000256" key="1">
    <source>
        <dbReference type="ARBA" id="ARBA00012528"/>
    </source>
</evidence>
<keyword evidence="3" id="KW-0812">Transmembrane</keyword>
<reference evidence="5 6" key="1">
    <citation type="journal article" date="2010" name="Int. J. Syst. Evol. Microbiol.">
        <title>Reclassification of Herbaspirillum putei as a later heterotypic synonym of Herbaspirillum huttiense, with the description of H. huttiense subsp. huttiense subsp. nov. and H. huttiense subsp. putei subsp. nov., comb. nov., and description of Herbaspirillum aquaticum sp. nov.</title>
        <authorList>
            <person name="Dobritsa A.P."/>
            <person name="Reddy M.C."/>
            <person name="Samadpour M."/>
        </authorList>
    </citation>
    <scope>NUCLEOTIDE SEQUENCE [LARGE SCALE GENOMIC DNA]</scope>
    <source>
        <strain evidence="5 6">IEH 4430</strain>
    </source>
</reference>
<feature type="transmembrane region" description="Helical" evidence="3">
    <location>
        <begin position="278"/>
        <end position="297"/>
    </location>
</feature>
<dbReference type="GO" id="GO:0005886">
    <property type="term" value="C:plasma membrane"/>
    <property type="evidence" value="ECO:0007669"/>
    <property type="project" value="TreeGrafter"/>
</dbReference>
<dbReference type="InterPro" id="IPR050469">
    <property type="entry name" value="Diguanylate_Cyclase"/>
</dbReference>
<dbReference type="SUPFAM" id="SSF55073">
    <property type="entry name" value="Nucleotide cyclase"/>
    <property type="match status" value="1"/>
</dbReference>
<accession>A0A225SUC5</accession>
<evidence type="ECO:0000256" key="2">
    <source>
        <dbReference type="ARBA" id="ARBA00034247"/>
    </source>
</evidence>
<dbReference type="GO" id="GO:1902201">
    <property type="term" value="P:negative regulation of bacterial-type flagellum-dependent cell motility"/>
    <property type="evidence" value="ECO:0007669"/>
    <property type="project" value="TreeGrafter"/>
</dbReference>
<dbReference type="InterPro" id="IPR043128">
    <property type="entry name" value="Rev_trsase/Diguanyl_cyclase"/>
</dbReference>
<dbReference type="AlphaFoldDB" id="A0A225SUC5"/>
<dbReference type="PANTHER" id="PTHR45138:SF9">
    <property type="entry name" value="DIGUANYLATE CYCLASE DGCM-RELATED"/>
    <property type="match status" value="1"/>
</dbReference>
<dbReference type="InterPro" id="IPR054327">
    <property type="entry name" value="His-kinase-like_sensor"/>
</dbReference>
<dbReference type="EMBL" id="NJGV01000021">
    <property type="protein sequence ID" value="OWY33008.1"/>
    <property type="molecule type" value="Genomic_DNA"/>
</dbReference>
<evidence type="ECO:0000313" key="5">
    <source>
        <dbReference type="EMBL" id="OWY33008.1"/>
    </source>
</evidence>
<organism evidence="5 6">
    <name type="scientific">Herbaspirillum aquaticum</name>
    <dbReference type="NCBI Taxonomy" id="568783"/>
    <lineage>
        <taxon>Bacteria</taxon>
        <taxon>Pseudomonadati</taxon>
        <taxon>Pseudomonadota</taxon>
        <taxon>Betaproteobacteria</taxon>
        <taxon>Burkholderiales</taxon>
        <taxon>Oxalobacteraceae</taxon>
        <taxon>Herbaspirillum</taxon>
    </lineage>
</organism>
<evidence type="ECO:0000256" key="3">
    <source>
        <dbReference type="SAM" id="Phobius"/>
    </source>
</evidence>
<dbReference type="Proteomes" id="UP000214747">
    <property type="component" value="Unassembled WGS sequence"/>
</dbReference>
<protein>
    <recommendedName>
        <fullName evidence="1">diguanylate cyclase</fullName>
        <ecNumber evidence="1">2.7.7.65</ecNumber>
    </recommendedName>
</protein>
<evidence type="ECO:0000313" key="6">
    <source>
        <dbReference type="Proteomes" id="UP000214747"/>
    </source>
</evidence>
<dbReference type="GO" id="GO:0052621">
    <property type="term" value="F:diguanylate cyclase activity"/>
    <property type="evidence" value="ECO:0007669"/>
    <property type="project" value="UniProtKB-EC"/>
</dbReference>
<dbReference type="CDD" id="cd12914">
    <property type="entry name" value="PDC1_DGC_like"/>
    <property type="match status" value="1"/>
</dbReference>
<comment type="caution">
    <text evidence="5">The sequence shown here is derived from an EMBL/GenBank/DDBJ whole genome shotgun (WGS) entry which is preliminary data.</text>
</comment>
<comment type="catalytic activity">
    <reaction evidence="2">
        <text>2 GTP = 3',3'-c-di-GMP + 2 diphosphate</text>
        <dbReference type="Rhea" id="RHEA:24898"/>
        <dbReference type="ChEBI" id="CHEBI:33019"/>
        <dbReference type="ChEBI" id="CHEBI:37565"/>
        <dbReference type="ChEBI" id="CHEBI:58805"/>
        <dbReference type="EC" id="2.7.7.65"/>
    </reaction>
</comment>
<dbReference type="SMART" id="SM00267">
    <property type="entry name" value="GGDEF"/>
    <property type="match status" value="1"/>
</dbReference>
<evidence type="ECO:0000259" key="4">
    <source>
        <dbReference type="PROSITE" id="PS50887"/>
    </source>
</evidence>